<dbReference type="AlphaFoldDB" id="A0A8I0MVG8"/>
<organism evidence="1 2">
    <name type="scientific">Pseudoalteromonas peptidolytica F12-50-A1</name>
    <dbReference type="NCBI Taxonomy" id="1315280"/>
    <lineage>
        <taxon>Bacteria</taxon>
        <taxon>Pseudomonadati</taxon>
        <taxon>Pseudomonadota</taxon>
        <taxon>Gammaproteobacteria</taxon>
        <taxon>Alteromonadales</taxon>
        <taxon>Pseudoalteromonadaceae</taxon>
        <taxon>Pseudoalteromonas</taxon>
    </lineage>
</organism>
<keyword evidence="2" id="KW-1185">Reference proteome</keyword>
<dbReference type="EMBL" id="AQHF01000022">
    <property type="protein sequence ID" value="MBE0346551.1"/>
    <property type="molecule type" value="Genomic_DNA"/>
</dbReference>
<comment type="caution">
    <text evidence="1">The sequence shown here is derived from an EMBL/GenBank/DDBJ whole genome shotgun (WGS) entry which is preliminary data.</text>
</comment>
<evidence type="ECO:0000313" key="2">
    <source>
        <dbReference type="Proteomes" id="UP000660708"/>
    </source>
</evidence>
<sequence length="71" mass="7696">MLTVSSGALVPNDTIVNPINTLGTLKLAASLEAPATKLRVRFVTLDEQNNSLDWDSLFVSNARKLINLNTV</sequence>
<name>A0A8I0MVG8_9GAMM</name>
<reference evidence="1 2" key="1">
    <citation type="submission" date="2015-06" db="EMBL/GenBank/DDBJ databases">
        <title>Genome sequence of Pseudoalteromonas peptidolytica.</title>
        <authorList>
            <person name="Xie B.-B."/>
            <person name="Rong J.-C."/>
            <person name="Qin Q.-L."/>
            <person name="Zhang Y.-Z."/>
        </authorList>
    </citation>
    <scope>NUCLEOTIDE SEQUENCE [LARGE SCALE GENOMIC DNA]</scope>
    <source>
        <strain evidence="1 2">F12-50-A1</strain>
    </source>
</reference>
<proteinExistence type="predicted"/>
<evidence type="ECO:0000313" key="1">
    <source>
        <dbReference type="EMBL" id="MBE0346551.1"/>
    </source>
</evidence>
<accession>A0A8I0MVG8</accession>
<dbReference type="Proteomes" id="UP000660708">
    <property type="component" value="Unassembled WGS sequence"/>
</dbReference>
<protein>
    <submittedName>
        <fullName evidence="1">Uncharacterized protein</fullName>
    </submittedName>
</protein>
<gene>
    <name evidence="1" type="ORF">PPEP_a3805</name>
</gene>